<protein>
    <submittedName>
        <fullName evidence="2">Uncharacterized protein</fullName>
    </submittedName>
</protein>
<keyword evidence="1" id="KW-1133">Transmembrane helix</keyword>
<keyword evidence="3" id="KW-1185">Reference proteome</keyword>
<proteinExistence type="predicted"/>
<dbReference type="EMBL" id="KZ805395">
    <property type="protein sequence ID" value="PVH99272.1"/>
    <property type="molecule type" value="Genomic_DNA"/>
</dbReference>
<sequence>MTLPAAYIAVLVLMWVLDLGRVTQRGREALVLAYATVPVTLNWLIHLYFATVGLIELGRAHFGNSFTVAASGCPNCQHCRQREAARDHAESSTSPRVSVEV</sequence>
<feature type="transmembrane region" description="Helical" evidence="1">
    <location>
        <begin position="29"/>
        <end position="49"/>
    </location>
</feature>
<dbReference type="AlphaFoldDB" id="A0A2V1DM62"/>
<gene>
    <name evidence="2" type="ORF">DM02DRAFT_436362</name>
</gene>
<accession>A0A2V1DM62</accession>
<evidence type="ECO:0000313" key="2">
    <source>
        <dbReference type="EMBL" id="PVH99272.1"/>
    </source>
</evidence>
<reference evidence="2 3" key="1">
    <citation type="journal article" date="2018" name="Sci. Rep.">
        <title>Comparative genomics provides insights into the lifestyle and reveals functional heterogeneity of dark septate endophytic fungi.</title>
        <authorList>
            <person name="Knapp D.G."/>
            <person name="Nemeth J.B."/>
            <person name="Barry K."/>
            <person name="Hainaut M."/>
            <person name="Henrissat B."/>
            <person name="Johnson J."/>
            <person name="Kuo A."/>
            <person name="Lim J.H.P."/>
            <person name="Lipzen A."/>
            <person name="Nolan M."/>
            <person name="Ohm R.A."/>
            <person name="Tamas L."/>
            <person name="Grigoriev I.V."/>
            <person name="Spatafora J.W."/>
            <person name="Nagy L.G."/>
            <person name="Kovacs G.M."/>
        </authorList>
    </citation>
    <scope>NUCLEOTIDE SEQUENCE [LARGE SCALE GENOMIC DNA]</scope>
    <source>
        <strain evidence="2 3">DSE2036</strain>
    </source>
</reference>
<evidence type="ECO:0000313" key="3">
    <source>
        <dbReference type="Proteomes" id="UP000244855"/>
    </source>
</evidence>
<feature type="transmembrane region" description="Helical" evidence="1">
    <location>
        <begin position="6"/>
        <end position="22"/>
    </location>
</feature>
<organism evidence="2 3">
    <name type="scientific">Periconia macrospinosa</name>
    <dbReference type="NCBI Taxonomy" id="97972"/>
    <lineage>
        <taxon>Eukaryota</taxon>
        <taxon>Fungi</taxon>
        <taxon>Dikarya</taxon>
        <taxon>Ascomycota</taxon>
        <taxon>Pezizomycotina</taxon>
        <taxon>Dothideomycetes</taxon>
        <taxon>Pleosporomycetidae</taxon>
        <taxon>Pleosporales</taxon>
        <taxon>Massarineae</taxon>
        <taxon>Periconiaceae</taxon>
        <taxon>Periconia</taxon>
    </lineage>
</organism>
<dbReference type="OrthoDB" id="5241710at2759"/>
<keyword evidence="1" id="KW-0812">Transmembrane</keyword>
<evidence type="ECO:0000256" key="1">
    <source>
        <dbReference type="SAM" id="Phobius"/>
    </source>
</evidence>
<dbReference type="Proteomes" id="UP000244855">
    <property type="component" value="Unassembled WGS sequence"/>
</dbReference>
<keyword evidence="1" id="KW-0472">Membrane</keyword>
<name>A0A2V1DM62_9PLEO</name>